<organism evidence="5 6">
    <name type="scientific">Penaeus vannamei</name>
    <name type="common">Whiteleg shrimp</name>
    <name type="synonym">Litopenaeus vannamei</name>
    <dbReference type="NCBI Taxonomy" id="6689"/>
    <lineage>
        <taxon>Eukaryota</taxon>
        <taxon>Metazoa</taxon>
        <taxon>Ecdysozoa</taxon>
        <taxon>Arthropoda</taxon>
        <taxon>Crustacea</taxon>
        <taxon>Multicrustacea</taxon>
        <taxon>Malacostraca</taxon>
        <taxon>Eumalacostraca</taxon>
        <taxon>Eucarida</taxon>
        <taxon>Decapoda</taxon>
        <taxon>Dendrobranchiata</taxon>
        <taxon>Penaeoidea</taxon>
        <taxon>Penaeidae</taxon>
        <taxon>Penaeus</taxon>
    </lineage>
</organism>
<name>A0A3R7Q6W6_PENVA</name>
<gene>
    <name evidence="5" type="ORF">C7M84_011697</name>
</gene>
<dbReference type="OrthoDB" id="6380463at2759"/>
<dbReference type="PANTHER" id="PTHR23116:SF29">
    <property type="entry name" value="PDZ DOMAIN-CONTAINING PROTEIN 7"/>
    <property type="match status" value="1"/>
</dbReference>
<sequence length="240" mass="26723">MAPRFSIAERQAGNSDTRLFFLPVDRLCQKEAQTRFTLLLLLVSREANVRSLVGLGFRTNGRQAALRVPLLSQYCLRRRVLVFGVLLKSAEEVTLTVATTSQLPSSVVVAQTYSWVTPDGRPTSPPPEYNPRLHHHQVSRVEVEVVGSESLGLMIRGGVEYGLGIFITGVDEESAAHKAGLQVGDQILEVNKESFLAVTHDTAVNVLKYSRRLRLALRRVGKVPHSCTTYDRRCWPSQTK</sequence>
<dbReference type="FunFam" id="2.30.42.10:FF:000087">
    <property type="entry name" value="Whirlin a"/>
    <property type="match status" value="1"/>
</dbReference>
<dbReference type="STRING" id="6689.A0A3R7Q6W6"/>
<evidence type="ECO:0000256" key="1">
    <source>
        <dbReference type="ARBA" id="ARBA00004316"/>
    </source>
</evidence>
<dbReference type="SUPFAM" id="SSF50156">
    <property type="entry name" value="PDZ domain-like"/>
    <property type="match status" value="1"/>
</dbReference>
<dbReference type="PANTHER" id="PTHR23116">
    <property type="entry name" value="PDZ DOMAIN CONTAINING WHIRLIN AND HARMONIN-RELATED"/>
    <property type="match status" value="1"/>
</dbReference>
<keyword evidence="2" id="KW-0677">Repeat</keyword>
<dbReference type="Pfam" id="PF00595">
    <property type="entry name" value="PDZ"/>
    <property type="match status" value="1"/>
</dbReference>
<evidence type="ECO:0000259" key="4">
    <source>
        <dbReference type="PROSITE" id="PS50106"/>
    </source>
</evidence>
<reference evidence="5 6" key="2">
    <citation type="submission" date="2019-01" db="EMBL/GenBank/DDBJ databases">
        <title>The decoding of complex shrimp genome reveals the adaptation for benthos swimmer, frequently molting mechanism and breeding impact on genome.</title>
        <authorList>
            <person name="Sun Y."/>
            <person name="Gao Y."/>
            <person name="Yu Y."/>
        </authorList>
    </citation>
    <scope>NUCLEOTIDE SEQUENCE [LARGE SCALE GENOMIC DNA]</scope>
    <source>
        <tissue evidence="5">Muscle</tissue>
    </source>
</reference>
<proteinExistence type="predicted"/>
<dbReference type="GO" id="GO:0005886">
    <property type="term" value="C:plasma membrane"/>
    <property type="evidence" value="ECO:0007669"/>
    <property type="project" value="TreeGrafter"/>
</dbReference>
<dbReference type="InterPro" id="IPR036034">
    <property type="entry name" value="PDZ_sf"/>
</dbReference>
<dbReference type="InterPro" id="IPR051844">
    <property type="entry name" value="USH2_Complex_Protein"/>
</dbReference>
<evidence type="ECO:0000256" key="3">
    <source>
        <dbReference type="ARBA" id="ARBA00023273"/>
    </source>
</evidence>
<dbReference type="Gene3D" id="2.30.42.10">
    <property type="match status" value="1"/>
</dbReference>
<dbReference type="InterPro" id="IPR001478">
    <property type="entry name" value="PDZ"/>
</dbReference>
<comment type="caution">
    <text evidence="5">The sequence shown here is derived from an EMBL/GenBank/DDBJ whole genome shotgun (WGS) entry which is preliminary data.</text>
</comment>
<dbReference type="GO" id="GO:0032426">
    <property type="term" value="C:stereocilium tip"/>
    <property type="evidence" value="ECO:0007669"/>
    <property type="project" value="TreeGrafter"/>
</dbReference>
<dbReference type="SMART" id="SM00228">
    <property type="entry name" value="PDZ"/>
    <property type="match status" value="1"/>
</dbReference>
<keyword evidence="3" id="KW-0966">Cell projection</keyword>
<evidence type="ECO:0000313" key="6">
    <source>
        <dbReference type="Proteomes" id="UP000283509"/>
    </source>
</evidence>
<comment type="subcellular location">
    <subcellularLocation>
        <location evidence="1">Cell projection</location>
    </subcellularLocation>
</comment>
<dbReference type="AlphaFoldDB" id="A0A3R7Q6W6"/>
<keyword evidence="6" id="KW-1185">Reference proteome</keyword>
<dbReference type="EMBL" id="QCYY01002481">
    <property type="protein sequence ID" value="ROT70043.1"/>
    <property type="molecule type" value="Genomic_DNA"/>
</dbReference>
<protein>
    <submittedName>
        <fullName evidence="5">Putative whirlin</fullName>
    </submittedName>
</protein>
<evidence type="ECO:0000256" key="2">
    <source>
        <dbReference type="ARBA" id="ARBA00022737"/>
    </source>
</evidence>
<evidence type="ECO:0000313" key="5">
    <source>
        <dbReference type="EMBL" id="ROT70043.1"/>
    </source>
</evidence>
<dbReference type="Proteomes" id="UP000283509">
    <property type="component" value="Unassembled WGS sequence"/>
</dbReference>
<accession>A0A3R7Q6W6</accession>
<dbReference type="GO" id="GO:0002142">
    <property type="term" value="C:stereocilia ankle link complex"/>
    <property type="evidence" value="ECO:0007669"/>
    <property type="project" value="TreeGrafter"/>
</dbReference>
<feature type="domain" description="PDZ" evidence="4">
    <location>
        <begin position="140"/>
        <end position="208"/>
    </location>
</feature>
<dbReference type="PROSITE" id="PS50106">
    <property type="entry name" value="PDZ"/>
    <property type="match status" value="1"/>
</dbReference>
<dbReference type="GO" id="GO:0005929">
    <property type="term" value="C:cilium"/>
    <property type="evidence" value="ECO:0007669"/>
    <property type="project" value="TreeGrafter"/>
</dbReference>
<reference evidence="5 6" key="1">
    <citation type="submission" date="2018-04" db="EMBL/GenBank/DDBJ databases">
        <authorList>
            <person name="Zhang X."/>
            <person name="Yuan J."/>
            <person name="Li F."/>
            <person name="Xiang J."/>
        </authorList>
    </citation>
    <scope>NUCLEOTIDE SEQUENCE [LARGE SCALE GENOMIC DNA]</scope>
    <source>
        <tissue evidence="5">Muscle</tissue>
    </source>
</reference>